<accession>A0A926DY55</accession>
<feature type="domain" description="PDZ" evidence="7">
    <location>
        <begin position="92"/>
        <end position="178"/>
    </location>
</feature>
<dbReference type="RefSeq" id="WP_249281894.1">
    <property type="nucleotide sequence ID" value="NZ_JACRST010000001.1"/>
</dbReference>
<keyword evidence="4" id="KW-0720">Serine protease</keyword>
<organism evidence="8 9">
    <name type="scientific">Ligaoa zhengdingensis</name>
    <dbReference type="NCBI Taxonomy" id="2763658"/>
    <lineage>
        <taxon>Bacteria</taxon>
        <taxon>Bacillati</taxon>
        <taxon>Bacillota</taxon>
        <taxon>Clostridia</taxon>
        <taxon>Eubacteriales</taxon>
        <taxon>Oscillospiraceae</taxon>
        <taxon>Ligaoa</taxon>
    </lineage>
</organism>
<dbReference type="GO" id="GO:0004175">
    <property type="term" value="F:endopeptidase activity"/>
    <property type="evidence" value="ECO:0007669"/>
    <property type="project" value="TreeGrafter"/>
</dbReference>
<dbReference type="CDD" id="cd07560">
    <property type="entry name" value="Peptidase_S41_CPP"/>
    <property type="match status" value="1"/>
</dbReference>
<comment type="caution">
    <text evidence="8">The sequence shown here is derived from an EMBL/GenBank/DDBJ whole genome shotgun (WGS) entry which is preliminary data.</text>
</comment>
<dbReference type="InterPro" id="IPR001478">
    <property type="entry name" value="PDZ"/>
</dbReference>
<dbReference type="Gene3D" id="2.30.42.10">
    <property type="match status" value="1"/>
</dbReference>
<evidence type="ECO:0000313" key="9">
    <source>
        <dbReference type="Proteomes" id="UP000653127"/>
    </source>
</evidence>
<evidence type="ECO:0000256" key="1">
    <source>
        <dbReference type="ARBA" id="ARBA00009179"/>
    </source>
</evidence>
<dbReference type="InterPro" id="IPR036034">
    <property type="entry name" value="PDZ_sf"/>
</dbReference>
<dbReference type="SMART" id="SM00245">
    <property type="entry name" value="TSPc"/>
    <property type="match status" value="1"/>
</dbReference>
<dbReference type="InterPro" id="IPR005151">
    <property type="entry name" value="Tail-specific_protease"/>
</dbReference>
<keyword evidence="6" id="KW-1133">Transmembrane helix</keyword>
<evidence type="ECO:0000256" key="6">
    <source>
        <dbReference type="SAM" id="Phobius"/>
    </source>
</evidence>
<feature type="transmembrane region" description="Helical" evidence="6">
    <location>
        <begin position="7"/>
        <end position="28"/>
    </location>
</feature>
<dbReference type="AlphaFoldDB" id="A0A926DY55"/>
<dbReference type="Gene3D" id="3.90.226.10">
    <property type="entry name" value="2-enoyl-CoA Hydratase, Chain A, domain 1"/>
    <property type="match status" value="1"/>
</dbReference>
<dbReference type="PANTHER" id="PTHR32060:SF30">
    <property type="entry name" value="CARBOXY-TERMINAL PROCESSING PROTEASE CTPA"/>
    <property type="match status" value="1"/>
</dbReference>
<evidence type="ECO:0000256" key="2">
    <source>
        <dbReference type="ARBA" id="ARBA00022670"/>
    </source>
</evidence>
<dbReference type="InterPro" id="IPR029045">
    <property type="entry name" value="ClpP/crotonase-like_dom_sf"/>
</dbReference>
<feature type="compositionally biased region" description="Low complexity" evidence="5">
    <location>
        <begin position="404"/>
        <end position="426"/>
    </location>
</feature>
<dbReference type="GO" id="GO:0008236">
    <property type="term" value="F:serine-type peptidase activity"/>
    <property type="evidence" value="ECO:0007669"/>
    <property type="project" value="UniProtKB-KW"/>
</dbReference>
<dbReference type="InterPro" id="IPR004447">
    <property type="entry name" value="Peptidase_S41A"/>
</dbReference>
<dbReference type="SMART" id="SM00228">
    <property type="entry name" value="PDZ"/>
    <property type="match status" value="1"/>
</dbReference>
<reference evidence="8" key="1">
    <citation type="submission" date="2020-08" db="EMBL/GenBank/DDBJ databases">
        <title>Genome public.</title>
        <authorList>
            <person name="Liu C."/>
            <person name="Sun Q."/>
        </authorList>
    </citation>
    <scope>NUCLEOTIDE SEQUENCE</scope>
    <source>
        <strain evidence="8">NSJ-31</strain>
    </source>
</reference>
<gene>
    <name evidence="8" type="ORF">H8711_02220</name>
</gene>
<dbReference type="EMBL" id="JACRST010000001">
    <property type="protein sequence ID" value="MBC8545754.1"/>
    <property type="molecule type" value="Genomic_DNA"/>
</dbReference>
<dbReference type="Pfam" id="PF03572">
    <property type="entry name" value="Peptidase_S41"/>
    <property type="match status" value="1"/>
</dbReference>
<evidence type="ECO:0000256" key="5">
    <source>
        <dbReference type="SAM" id="MobiDB-lite"/>
    </source>
</evidence>
<evidence type="ECO:0000256" key="3">
    <source>
        <dbReference type="ARBA" id="ARBA00022801"/>
    </source>
</evidence>
<dbReference type="PANTHER" id="PTHR32060">
    <property type="entry name" value="TAIL-SPECIFIC PROTEASE"/>
    <property type="match status" value="1"/>
</dbReference>
<evidence type="ECO:0000313" key="8">
    <source>
        <dbReference type="EMBL" id="MBC8545754.1"/>
    </source>
</evidence>
<proteinExistence type="inferred from homology"/>
<evidence type="ECO:0000256" key="4">
    <source>
        <dbReference type="ARBA" id="ARBA00022825"/>
    </source>
</evidence>
<name>A0A926DY55_9FIRM</name>
<dbReference type="GO" id="GO:0030288">
    <property type="term" value="C:outer membrane-bounded periplasmic space"/>
    <property type="evidence" value="ECO:0007669"/>
    <property type="project" value="TreeGrafter"/>
</dbReference>
<evidence type="ECO:0000259" key="7">
    <source>
        <dbReference type="PROSITE" id="PS50106"/>
    </source>
</evidence>
<dbReference type="GO" id="GO:0006508">
    <property type="term" value="P:proteolysis"/>
    <property type="evidence" value="ECO:0007669"/>
    <property type="project" value="UniProtKB-KW"/>
</dbReference>
<keyword evidence="6" id="KW-0812">Transmembrane</keyword>
<sequence length="426" mass="46483">MSKKVSIGALFTLMAIVAAVTFSMTWIFSMNVFDDKMYNLKEREAIYSKLSEIDKIFRNNYAGEIDDKVLMDALSAGYARGSGDAYARYYTAEAYQKESQQAEGRIVGIGVVTEKDPSGYLVITDIYPGSTAESSGLQVGDLLIKIDDVEINAENSSQMQELLQGEAGTKIGLVYRRDNEDVTLPDGITRRHVDIPSVFPKTLADGIGYLRISDISDTTDEQFIKQLEKLINDGARSFIIDLRGNGGGIFDSAVKILDRILPSQPVVSATYKNGRVEQFETTDSKVLDMPIVILTNEKTAREAEIIAQVLKDYGKAKTVGTRTMGKGTKQDTIKLTDGSAIMLTTAVYKTPNSDTFNLVGVKPDYEVKLSPDEEKNFAQLDENTDPQIKKAVEVVQSLLRASDDQAANAGSDAASSDSSSESSAAE</sequence>
<dbReference type="SUPFAM" id="SSF50156">
    <property type="entry name" value="PDZ domain-like"/>
    <property type="match status" value="1"/>
</dbReference>
<protein>
    <submittedName>
        <fullName evidence="8">S41 family peptidase</fullName>
    </submittedName>
</protein>
<dbReference type="SUPFAM" id="SSF52096">
    <property type="entry name" value="ClpP/crotonase"/>
    <property type="match status" value="1"/>
</dbReference>
<keyword evidence="3" id="KW-0378">Hydrolase</keyword>
<dbReference type="InterPro" id="IPR041489">
    <property type="entry name" value="PDZ_6"/>
</dbReference>
<comment type="similarity">
    <text evidence="1">Belongs to the peptidase S41A family.</text>
</comment>
<dbReference type="PROSITE" id="PS50106">
    <property type="entry name" value="PDZ"/>
    <property type="match status" value="1"/>
</dbReference>
<dbReference type="Proteomes" id="UP000653127">
    <property type="component" value="Unassembled WGS sequence"/>
</dbReference>
<keyword evidence="6" id="KW-0472">Membrane</keyword>
<keyword evidence="9" id="KW-1185">Reference proteome</keyword>
<keyword evidence="2" id="KW-0645">Protease</keyword>
<dbReference type="Pfam" id="PF17820">
    <property type="entry name" value="PDZ_6"/>
    <property type="match status" value="1"/>
</dbReference>
<dbReference type="GO" id="GO:0007165">
    <property type="term" value="P:signal transduction"/>
    <property type="evidence" value="ECO:0007669"/>
    <property type="project" value="TreeGrafter"/>
</dbReference>
<feature type="region of interest" description="Disordered" evidence="5">
    <location>
        <begin position="403"/>
        <end position="426"/>
    </location>
</feature>